<dbReference type="PIRSF" id="PIRSF031890">
    <property type="entry name" value="UCP031890_transporter_Tim44"/>
    <property type="match status" value="1"/>
</dbReference>
<proteinExistence type="inferred from homology"/>
<evidence type="ECO:0000256" key="6">
    <source>
        <dbReference type="SAM" id="Phobius"/>
    </source>
</evidence>
<feature type="domain" description="Tim44-like" evidence="7">
    <location>
        <begin position="87"/>
        <end position="233"/>
    </location>
</feature>
<evidence type="ECO:0000256" key="5">
    <source>
        <dbReference type="SAM" id="MobiDB-lite"/>
    </source>
</evidence>
<dbReference type="GO" id="GO:0051087">
    <property type="term" value="F:protein-folding chaperone binding"/>
    <property type="evidence" value="ECO:0007669"/>
    <property type="project" value="TreeGrafter"/>
</dbReference>
<dbReference type="Gene3D" id="3.10.450.240">
    <property type="match status" value="1"/>
</dbReference>
<dbReference type="RefSeq" id="WP_184435257.1">
    <property type="nucleotide sequence ID" value="NZ_JACIGI010000016.1"/>
</dbReference>
<keyword evidence="6" id="KW-0812">Transmembrane</keyword>
<dbReference type="InterPro" id="IPR007379">
    <property type="entry name" value="Tim44-like_dom"/>
</dbReference>
<feature type="transmembrane region" description="Helical" evidence="6">
    <location>
        <begin position="6"/>
        <end position="24"/>
    </location>
</feature>
<dbReference type="PANTHER" id="PTHR10721">
    <property type="entry name" value="MITOCHONDRIAL IMPORT INNER MEMBRANE TRANSLOCASE SUBUNIT TIM44"/>
    <property type="match status" value="1"/>
</dbReference>
<accession>A0A7W6S0D4</accession>
<evidence type="ECO:0000313" key="9">
    <source>
        <dbReference type="Proteomes" id="UP000555728"/>
    </source>
</evidence>
<dbReference type="PANTHER" id="PTHR10721:SF1">
    <property type="entry name" value="MITOCHONDRIAL IMPORT INNER MEMBRANE TRANSLOCASE SUBUNIT TIM44"/>
    <property type="match status" value="1"/>
</dbReference>
<evidence type="ECO:0000256" key="4">
    <source>
        <dbReference type="ARBA" id="ARBA00023136"/>
    </source>
</evidence>
<name>A0A7W6S0D4_9PROT</name>
<keyword evidence="4 6" id="KW-0472">Membrane</keyword>
<keyword evidence="3" id="KW-0809">Transit peptide</keyword>
<feature type="region of interest" description="Disordered" evidence="5">
    <location>
        <begin position="32"/>
        <end position="85"/>
    </location>
</feature>
<sequence length="237" mass="26025">MGDSFQFIDIIFFAMIAAFLVLRLRSVLGKRTGNEKPRRTPFDAQAPDRRDAEDNVIDLPGRRGQDGDGEPEEEPQPQVRGGWGRAAASGVEAVRRADPDFEPESFLGGARAAFEMIVDAFAKGDKQTLRPLLSDAVYDGFARAIDEREAAGEVMQTELLGFKGISVTEAGVDDGIAHVTVEFVTEQVNAVRGRDGDVIDGDPERIAKVTDLWTFARDTRSRDPNWTLVATRTPDDD</sequence>
<evidence type="ECO:0000259" key="7">
    <source>
        <dbReference type="SMART" id="SM00978"/>
    </source>
</evidence>
<feature type="compositionally biased region" description="Basic and acidic residues" evidence="5">
    <location>
        <begin position="32"/>
        <end position="53"/>
    </location>
</feature>
<dbReference type="InterPro" id="IPR039544">
    <property type="entry name" value="Tim44-like"/>
</dbReference>
<comment type="subcellular location">
    <subcellularLocation>
        <location evidence="1">Membrane</location>
    </subcellularLocation>
</comment>
<dbReference type="EMBL" id="JACIGI010000016">
    <property type="protein sequence ID" value="MBB4286406.1"/>
    <property type="molecule type" value="Genomic_DNA"/>
</dbReference>
<comment type="caution">
    <text evidence="8">The sequence shown here is derived from an EMBL/GenBank/DDBJ whole genome shotgun (WGS) entry which is preliminary data.</text>
</comment>
<dbReference type="InterPro" id="IPR032710">
    <property type="entry name" value="NTF2-like_dom_sf"/>
</dbReference>
<protein>
    <submittedName>
        <fullName evidence="8">Putative lipid-binding transport protein (Tim44 family)</fullName>
    </submittedName>
</protein>
<keyword evidence="9" id="KW-1185">Reference proteome</keyword>
<dbReference type="NCBIfam" id="NF033779">
    <property type="entry name" value="Tim44_TimA_adap"/>
    <property type="match status" value="1"/>
</dbReference>
<keyword evidence="6" id="KW-1133">Transmembrane helix</keyword>
<dbReference type="InterPro" id="IPR016985">
    <property type="entry name" value="UCP031890_Tim44-rel"/>
</dbReference>
<evidence type="ECO:0000313" key="8">
    <source>
        <dbReference type="EMBL" id="MBB4286406.1"/>
    </source>
</evidence>
<dbReference type="GO" id="GO:0016020">
    <property type="term" value="C:membrane"/>
    <property type="evidence" value="ECO:0007669"/>
    <property type="project" value="UniProtKB-SubCell"/>
</dbReference>
<evidence type="ECO:0000256" key="2">
    <source>
        <dbReference type="ARBA" id="ARBA00009597"/>
    </source>
</evidence>
<dbReference type="SMART" id="SM00978">
    <property type="entry name" value="Tim44"/>
    <property type="match status" value="1"/>
</dbReference>
<dbReference type="SUPFAM" id="SSF54427">
    <property type="entry name" value="NTF2-like"/>
    <property type="match status" value="1"/>
</dbReference>
<dbReference type="Proteomes" id="UP000555728">
    <property type="component" value="Unassembled WGS sequence"/>
</dbReference>
<comment type="similarity">
    <text evidence="2">Belongs to the Tim44 family.</text>
</comment>
<gene>
    <name evidence="8" type="ORF">GGD88_002136</name>
</gene>
<organism evidence="8 9">
    <name type="scientific">Roseospira goensis</name>
    <dbReference type="NCBI Taxonomy" id="391922"/>
    <lineage>
        <taxon>Bacteria</taxon>
        <taxon>Pseudomonadati</taxon>
        <taxon>Pseudomonadota</taxon>
        <taxon>Alphaproteobacteria</taxon>
        <taxon>Rhodospirillales</taxon>
        <taxon>Rhodospirillaceae</taxon>
        <taxon>Roseospira</taxon>
    </lineage>
</organism>
<dbReference type="AlphaFoldDB" id="A0A7W6S0D4"/>
<dbReference type="Pfam" id="PF04280">
    <property type="entry name" value="Tim44"/>
    <property type="match status" value="1"/>
</dbReference>
<evidence type="ECO:0000256" key="1">
    <source>
        <dbReference type="ARBA" id="ARBA00004370"/>
    </source>
</evidence>
<reference evidence="8 9" key="1">
    <citation type="submission" date="2020-08" db="EMBL/GenBank/DDBJ databases">
        <title>Genome sequencing of Purple Non-Sulfur Bacteria from various extreme environments.</title>
        <authorList>
            <person name="Mayer M."/>
        </authorList>
    </citation>
    <scope>NUCLEOTIDE SEQUENCE [LARGE SCALE GENOMIC DNA]</scope>
    <source>
        <strain evidence="8 9">JA135</strain>
    </source>
</reference>
<dbReference type="GO" id="GO:0030150">
    <property type="term" value="P:protein import into mitochondrial matrix"/>
    <property type="evidence" value="ECO:0007669"/>
    <property type="project" value="TreeGrafter"/>
</dbReference>
<evidence type="ECO:0000256" key="3">
    <source>
        <dbReference type="ARBA" id="ARBA00022946"/>
    </source>
</evidence>